<evidence type="ECO:0000313" key="3">
    <source>
        <dbReference type="Proteomes" id="UP001221142"/>
    </source>
</evidence>
<sequence>MSYPNASWHSQQQPYYDLYASSSPAYNNNNDDSNTPLSPSSSTSSCSSDAPITPYYHVPPLPSTSLLYSGLDKYCQSPASAADYAAYEMYTEEEEEDPDATRTYHVAFQQCGGHESEYDHAAALRACDDAIAQLDASTSRSPYASYDAPLSPPSSCFSPHDNEYDYQYPAAAAVTCLPPSLLSCPPLLKLHQPQPRRSIPVISLAELAATSTSDPSARSPALSPLELQMPFPPQGTMSSYPSQYCTCTESYSHYRPTHCCIPSHFL</sequence>
<evidence type="ECO:0000256" key="1">
    <source>
        <dbReference type="SAM" id="MobiDB-lite"/>
    </source>
</evidence>
<dbReference type="AlphaFoldDB" id="A0AAD7B518"/>
<feature type="region of interest" description="Disordered" evidence="1">
    <location>
        <begin position="19"/>
        <end position="49"/>
    </location>
</feature>
<gene>
    <name evidence="2" type="ORF">FB45DRAFT_328585</name>
</gene>
<comment type="caution">
    <text evidence="2">The sequence shown here is derived from an EMBL/GenBank/DDBJ whole genome shotgun (WGS) entry which is preliminary data.</text>
</comment>
<dbReference type="EMBL" id="JARKIF010000034">
    <property type="protein sequence ID" value="KAJ7610942.1"/>
    <property type="molecule type" value="Genomic_DNA"/>
</dbReference>
<organism evidence="2 3">
    <name type="scientific">Roridomyces roridus</name>
    <dbReference type="NCBI Taxonomy" id="1738132"/>
    <lineage>
        <taxon>Eukaryota</taxon>
        <taxon>Fungi</taxon>
        <taxon>Dikarya</taxon>
        <taxon>Basidiomycota</taxon>
        <taxon>Agaricomycotina</taxon>
        <taxon>Agaricomycetes</taxon>
        <taxon>Agaricomycetidae</taxon>
        <taxon>Agaricales</taxon>
        <taxon>Marasmiineae</taxon>
        <taxon>Mycenaceae</taxon>
        <taxon>Roridomyces</taxon>
    </lineage>
</organism>
<keyword evidence="3" id="KW-1185">Reference proteome</keyword>
<protein>
    <submittedName>
        <fullName evidence="2">Uncharacterized protein</fullName>
    </submittedName>
</protein>
<name>A0AAD7B518_9AGAR</name>
<reference evidence="2" key="1">
    <citation type="submission" date="2023-03" db="EMBL/GenBank/DDBJ databases">
        <title>Massive genome expansion in bonnet fungi (Mycena s.s.) driven by repeated elements and novel gene families across ecological guilds.</title>
        <authorList>
            <consortium name="Lawrence Berkeley National Laboratory"/>
            <person name="Harder C.B."/>
            <person name="Miyauchi S."/>
            <person name="Viragh M."/>
            <person name="Kuo A."/>
            <person name="Thoen E."/>
            <person name="Andreopoulos B."/>
            <person name="Lu D."/>
            <person name="Skrede I."/>
            <person name="Drula E."/>
            <person name="Henrissat B."/>
            <person name="Morin E."/>
            <person name="Kohler A."/>
            <person name="Barry K."/>
            <person name="LaButti K."/>
            <person name="Morin E."/>
            <person name="Salamov A."/>
            <person name="Lipzen A."/>
            <person name="Mereny Z."/>
            <person name="Hegedus B."/>
            <person name="Baldrian P."/>
            <person name="Stursova M."/>
            <person name="Weitz H."/>
            <person name="Taylor A."/>
            <person name="Grigoriev I.V."/>
            <person name="Nagy L.G."/>
            <person name="Martin F."/>
            <person name="Kauserud H."/>
        </authorList>
    </citation>
    <scope>NUCLEOTIDE SEQUENCE</scope>
    <source>
        <strain evidence="2">9284</strain>
    </source>
</reference>
<proteinExistence type="predicted"/>
<dbReference type="Proteomes" id="UP001221142">
    <property type="component" value="Unassembled WGS sequence"/>
</dbReference>
<evidence type="ECO:0000313" key="2">
    <source>
        <dbReference type="EMBL" id="KAJ7610942.1"/>
    </source>
</evidence>
<accession>A0AAD7B518</accession>